<organism evidence="2 3">
    <name type="scientific">Streptomyces lavenduligriseus</name>
    <dbReference type="NCBI Taxonomy" id="67315"/>
    <lineage>
        <taxon>Bacteria</taxon>
        <taxon>Bacillati</taxon>
        <taxon>Actinomycetota</taxon>
        <taxon>Actinomycetes</taxon>
        <taxon>Kitasatosporales</taxon>
        <taxon>Streptomycetaceae</taxon>
        <taxon>Streptomyces</taxon>
    </lineage>
</organism>
<gene>
    <name evidence="2" type="ORF">M4438_36200</name>
</gene>
<sequence>MTPVTPRRPVGAGRPLPDPPTYAWPLPFPYSTAQWVPQSWTRTVVCGEHFNAVRIGADIGAPALRLLGDSAGPVIAHDIVRAWWFLLPPGPVEPGRWAPGIRLLRPGTPIAVPPARTTTGRDVRWVVTPEHAFLPLEQLRAALTGSPPRRPAGLAHRPPDRTGRPHP</sequence>
<feature type="region of interest" description="Disordered" evidence="1">
    <location>
        <begin position="144"/>
        <end position="167"/>
    </location>
</feature>
<protein>
    <submittedName>
        <fullName evidence="2">Uncharacterized protein</fullName>
    </submittedName>
</protein>
<feature type="compositionally biased region" description="Basic and acidic residues" evidence="1">
    <location>
        <begin position="157"/>
        <end position="167"/>
    </location>
</feature>
<evidence type="ECO:0000313" key="2">
    <source>
        <dbReference type="EMBL" id="MCL3998876.1"/>
    </source>
</evidence>
<accession>A0ABT0P693</accession>
<dbReference type="RefSeq" id="WP_249493435.1">
    <property type="nucleotide sequence ID" value="NZ_JAMCCK010000088.1"/>
</dbReference>
<proteinExistence type="predicted"/>
<evidence type="ECO:0000313" key="3">
    <source>
        <dbReference type="Proteomes" id="UP001202052"/>
    </source>
</evidence>
<evidence type="ECO:0000256" key="1">
    <source>
        <dbReference type="SAM" id="MobiDB-lite"/>
    </source>
</evidence>
<keyword evidence="3" id="KW-1185">Reference proteome</keyword>
<reference evidence="2 3" key="1">
    <citation type="submission" date="2022-05" db="EMBL/GenBank/DDBJ databases">
        <title>Genome Resource of Streptomyces lavenduligriseus GA1-1, a Strain with Broad-Spectrum Antifungal Activity against Phytopathogenic Fungi.</title>
        <authorList>
            <person name="Qi D."/>
        </authorList>
    </citation>
    <scope>NUCLEOTIDE SEQUENCE [LARGE SCALE GENOMIC DNA]</scope>
    <source>
        <strain evidence="2 3">GA1-1</strain>
    </source>
</reference>
<dbReference type="Proteomes" id="UP001202052">
    <property type="component" value="Unassembled WGS sequence"/>
</dbReference>
<comment type="caution">
    <text evidence="2">The sequence shown here is derived from an EMBL/GenBank/DDBJ whole genome shotgun (WGS) entry which is preliminary data.</text>
</comment>
<dbReference type="EMBL" id="JAMCCK010000088">
    <property type="protein sequence ID" value="MCL3998876.1"/>
    <property type="molecule type" value="Genomic_DNA"/>
</dbReference>
<name>A0ABT0P693_9ACTN</name>